<feature type="compositionally biased region" description="Polar residues" evidence="5">
    <location>
        <begin position="87"/>
        <end position="119"/>
    </location>
</feature>
<dbReference type="Pfam" id="PF00229">
    <property type="entry name" value="TNF"/>
    <property type="match status" value="1"/>
</dbReference>
<dbReference type="RefSeq" id="XP_055868476.1">
    <property type="nucleotide sequence ID" value="XM_056012501.1"/>
</dbReference>
<dbReference type="AlphaFoldDB" id="A0A9W2Z0Q6"/>
<dbReference type="PANTHER" id="PTHR11471">
    <property type="entry name" value="TUMOR NECROSIS FACTOR FAMILY MEMBER"/>
    <property type="match status" value="1"/>
</dbReference>
<gene>
    <name evidence="9 10 11 12 13 14" type="primary">LOC106063191</name>
</gene>
<dbReference type="GO" id="GO:0005615">
    <property type="term" value="C:extracellular space"/>
    <property type="evidence" value="ECO:0007669"/>
    <property type="project" value="UniProtKB-KW"/>
</dbReference>
<name>A0A9W2Z0Q6_BIOGL</name>
<dbReference type="GeneID" id="106063191"/>
<dbReference type="GO" id="GO:0006955">
    <property type="term" value="P:immune response"/>
    <property type="evidence" value="ECO:0007669"/>
    <property type="project" value="InterPro"/>
</dbReference>
<reference evidence="9 10" key="1">
    <citation type="submission" date="2025-04" db="UniProtKB">
        <authorList>
            <consortium name="RefSeq"/>
        </authorList>
    </citation>
    <scope>IDENTIFICATION</scope>
</reference>
<evidence type="ECO:0000256" key="5">
    <source>
        <dbReference type="SAM" id="MobiDB-lite"/>
    </source>
</evidence>
<comment type="similarity">
    <text evidence="2">Belongs to the tumor necrosis factor family.</text>
</comment>
<comment type="subcellular location">
    <subcellularLocation>
        <location evidence="1">Membrane</location>
    </subcellularLocation>
</comment>
<dbReference type="OrthoDB" id="9936525at2759"/>
<dbReference type="Gene3D" id="2.60.120.40">
    <property type="match status" value="1"/>
</dbReference>
<feature type="compositionally biased region" description="Basic and acidic residues" evidence="5">
    <location>
        <begin position="70"/>
        <end position="82"/>
    </location>
</feature>
<feature type="domain" description="THD" evidence="7">
    <location>
        <begin position="163"/>
        <end position="311"/>
    </location>
</feature>
<dbReference type="InterPro" id="IPR006052">
    <property type="entry name" value="TNF_dom"/>
</dbReference>
<feature type="region of interest" description="Disordered" evidence="5">
    <location>
        <begin position="1"/>
        <end position="27"/>
    </location>
</feature>
<keyword evidence="4 6" id="KW-0472">Membrane</keyword>
<dbReference type="RefSeq" id="XP_055868479.1">
    <property type="nucleotide sequence ID" value="XM_056012504.1"/>
</dbReference>
<evidence type="ECO:0000313" key="14">
    <source>
        <dbReference type="RefSeq" id="XP_055868481.1"/>
    </source>
</evidence>
<dbReference type="InterPro" id="IPR008983">
    <property type="entry name" value="Tumour_necrosis_fac-like_dom"/>
</dbReference>
<dbReference type="SMART" id="SM00207">
    <property type="entry name" value="TNF"/>
    <property type="match status" value="1"/>
</dbReference>
<proteinExistence type="inferred from homology"/>
<dbReference type="RefSeq" id="XP_055868478.1">
    <property type="nucleotide sequence ID" value="XM_056012503.1"/>
</dbReference>
<organism evidence="8 13">
    <name type="scientific">Biomphalaria glabrata</name>
    <name type="common">Bloodfluke planorb</name>
    <name type="synonym">Freshwater snail</name>
    <dbReference type="NCBI Taxonomy" id="6526"/>
    <lineage>
        <taxon>Eukaryota</taxon>
        <taxon>Metazoa</taxon>
        <taxon>Spiralia</taxon>
        <taxon>Lophotrochozoa</taxon>
        <taxon>Mollusca</taxon>
        <taxon>Gastropoda</taxon>
        <taxon>Heterobranchia</taxon>
        <taxon>Euthyneura</taxon>
        <taxon>Panpulmonata</taxon>
        <taxon>Hygrophila</taxon>
        <taxon>Lymnaeoidea</taxon>
        <taxon>Planorbidae</taxon>
        <taxon>Biomphalaria</taxon>
    </lineage>
</organism>
<evidence type="ECO:0000259" key="7">
    <source>
        <dbReference type="PROSITE" id="PS50049"/>
    </source>
</evidence>
<evidence type="ECO:0000313" key="10">
    <source>
        <dbReference type="RefSeq" id="XP_055868477.1"/>
    </source>
</evidence>
<dbReference type="SUPFAM" id="SSF49842">
    <property type="entry name" value="TNF-like"/>
    <property type="match status" value="1"/>
</dbReference>
<keyword evidence="6" id="KW-1133">Transmembrane helix</keyword>
<evidence type="ECO:0000256" key="3">
    <source>
        <dbReference type="ARBA" id="ARBA00022514"/>
    </source>
</evidence>
<feature type="compositionally biased region" description="Basic and acidic residues" evidence="5">
    <location>
        <begin position="14"/>
        <end position="23"/>
    </location>
</feature>
<keyword evidence="6" id="KW-0812">Transmembrane</keyword>
<dbReference type="RefSeq" id="XP_055868477.1">
    <property type="nucleotide sequence ID" value="XM_056012502.1"/>
</dbReference>
<dbReference type="GO" id="GO:0005164">
    <property type="term" value="F:tumor necrosis factor receptor binding"/>
    <property type="evidence" value="ECO:0007669"/>
    <property type="project" value="InterPro"/>
</dbReference>
<keyword evidence="8" id="KW-1185">Reference proteome</keyword>
<keyword evidence="3" id="KW-0202">Cytokine</keyword>
<evidence type="ECO:0000313" key="13">
    <source>
        <dbReference type="RefSeq" id="XP_055868480.1"/>
    </source>
</evidence>
<evidence type="ECO:0000313" key="8">
    <source>
        <dbReference type="Proteomes" id="UP001165740"/>
    </source>
</evidence>
<protein>
    <submittedName>
        <fullName evidence="9 10">Uncharacterized protein LOC106063191 isoform X1</fullName>
    </submittedName>
</protein>
<evidence type="ECO:0000313" key="11">
    <source>
        <dbReference type="RefSeq" id="XP_055868478.1"/>
    </source>
</evidence>
<dbReference type="PANTHER" id="PTHR11471:SF13">
    <property type="entry name" value="TNF FAMILY PROFILE DOMAIN-CONTAINING PROTEIN"/>
    <property type="match status" value="1"/>
</dbReference>
<sequence length="321" mass="36109">MKFSKDPITMIHSPGDRNSSERIAKRRTTRSSKYWPKIIFLLTSVAFLLSSGCIVALGIFHLASENSQSENKETPALKDSSPRDITPQDSSSRYITPQDSSPQDITPQDSSPRYITSQDDQVKNSDRSCEQGDVTCLSDSSKTYLPITNDYGETDIQMPTRNVSAHLKYYIEDNKDGMARGSNIRLLFNSAASNNYVNGIQLAGNSVVIQTKGSYFVYSNILFLTNNYKRYDQLAEKVWKHVVKLIRASLGTVEDLLLAYHTCCNECERERTTSYTAGMFNLNVNDSLYVEVTSEGIRFEPTFSYFGLTLMEAPPLNDAHM</sequence>
<evidence type="ECO:0000256" key="1">
    <source>
        <dbReference type="ARBA" id="ARBA00004370"/>
    </source>
</evidence>
<evidence type="ECO:0000256" key="4">
    <source>
        <dbReference type="ARBA" id="ARBA00023136"/>
    </source>
</evidence>
<dbReference type="RefSeq" id="XP_055868481.1">
    <property type="nucleotide sequence ID" value="XM_056012506.1"/>
</dbReference>
<dbReference type="RefSeq" id="XP_055868480.1">
    <property type="nucleotide sequence ID" value="XM_056012505.1"/>
</dbReference>
<dbReference type="GO" id="GO:0005125">
    <property type="term" value="F:cytokine activity"/>
    <property type="evidence" value="ECO:0007669"/>
    <property type="project" value="UniProtKB-KW"/>
</dbReference>
<feature type="compositionally biased region" description="Basic and acidic residues" evidence="5">
    <location>
        <begin position="120"/>
        <end position="130"/>
    </location>
</feature>
<accession>A0A9W2Z0Q6</accession>
<evidence type="ECO:0000256" key="6">
    <source>
        <dbReference type="SAM" id="Phobius"/>
    </source>
</evidence>
<dbReference type="PROSITE" id="PS50049">
    <property type="entry name" value="THD_2"/>
    <property type="match status" value="1"/>
</dbReference>
<evidence type="ECO:0000256" key="2">
    <source>
        <dbReference type="ARBA" id="ARBA00008670"/>
    </source>
</evidence>
<feature type="transmembrane region" description="Helical" evidence="6">
    <location>
        <begin position="38"/>
        <end position="63"/>
    </location>
</feature>
<evidence type="ECO:0000313" key="12">
    <source>
        <dbReference type="RefSeq" id="XP_055868479.1"/>
    </source>
</evidence>
<dbReference type="Proteomes" id="UP001165740">
    <property type="component" value="Chromosome 15"/>
</dbReference>
<evidence type="ECO:0000313" key="9">
    <source>
        <dbReference type="RefSeq" id="XP_055868476.1"/>
    </source>
</evidence>
<dbReference type="GO" id="GO:0016020">
    <property type="term" value="C:membrane"/>
    <property type="evidence" value="ECO:0007669"/>
    <property type="project" value="UniProtKB-SubCell"/>
</dbReference>
<feature type="region of interest" description="Disordered" evidence="5">
    <location>
        <begin position="66"/>
        <end position="134"/>
    </location>
</feature>